<dbReference type="Proteomes" id="UP001218629">
    <property type="component" value="Chromosome"/>
</dbReference>
<keyword evidence="2" id="KW-1185">Reference proteome</keyword>
<gene>
    <name evidence="1" type="ORF">MOV08_13005</name>
</gene>
<protein>
    <submittedName>
        <fullName evidence="1">Uncharacterized protein</fullName>
    </submittedName>
</protein>
<reference evidence="1 2" key="1">
    <citation type="submission" date="2022-03" db="EMBL/GenBank/DDBJ databases">
        <title>Streptomyces yunnanensis P86,complete genome.</title>
        <authorList>
            <person name="Chen S."/>
            <person name="Zhang Q."/>
        </authorList>
    </citation>
    <scope>NUCLEOTIDE SEQUENCE [LARGE SCALE GENOMIC DNA]</scope>
    <source>
        <strain evidence="1 2">P86</strain>
    </source>
</reference>
<organism evidence="1 2">
    <name type="scientific">Streptomyces yunnanensis</name>
    <dbReference type="NCBI Taxonomy" id="156453"/>
    <lineage>
        <taxon>Bacteria</taxon>
        <taxon>Bacillati</taxon>
        <taxon>Actinomycetota</taxon>
        <taxon>Actinomycetes</taxon>
        <taxon>Kitasatosporales</taxon>
        <taxon>Streptomycetaceae</taxon>
        <taxon>Streptomyces</taxon>
    </lineage>
</organism>
<name>A0ABY8A8Q8_9ACTN</name>
<evidence type="ECO:0000313" key="1">
    <source>
        <dbReference type="EMBL" id="WEB40106.1"/>
    </source>
</evidence>
<dbReference type="EMBL" id="CP095749">
    <property type="protein sequence ID" value="WEB40106.1"/>
    <property type="molecule type" value="Genomic_DNA"/>
</dbReference>
<accession>A0ABY8A8Q8</accession>
<proteinExistence type="predicted"/>
<sequence>MAFLGAVGALALLAGGALTVHTYQNYNQSMSNSTGFGPTMWRNEPIDKLFPEALGFKPNARSDSTDPKRAQWHRLGISEKTGCDEGLNSALVTEVKKLGCRGVLRATYVDPTGNTLATVALIAFPKDTKSEPMHGFFSDREGKASSEDLVQAYPVPGTLAANWSDAQRNGSAGDSSNTLYIPYAFAASAGAVDGRKAGHLPGQWGKYDGNQDRRPWTGAAQSLIRTLETHLGELLFEETKK</sequence>
<evidence type="ECO:0000313" key="2">
    <source>
        <dbReference type="Proteomes" id="UP001218629"/>
    </source>
</evidence>
<dbReference type="RefSeq" id="WP_275307560.1">
    <property type="nucleotide sequence ID" value="NZ_CP095749.1"/>
</dbReference>